<dbReference type="WBParaSite" id="RSKR_0000634600.1">
    <property type="protein sequence ID" value="RSKR_0000634600.1"/>
    <property type="gene ID" value="RSKR_0000634600"/>
</dbReference>
<proteinExistence type="predicted"/>
<evidence type="ECO:0000313" key="1">
    <source>
        <dbReference type="Proteomes" id="UP000095286"/>
    </source>
</evidence>
<sequence length="498" mass="56863">MTDCWQGSVERIQPNTQKDSGYMIKMTDECQKVLIDAQKQKWPIKINVSCEKIQFEVHSPGSTHCFDVSTSMMNQNEIIDGLQISKGAETQQICQVKGRLQVKATEGGLVQAKAKFQKAKEQDVPKVTLPFTDPKDKKRVFPTKASLLDTRQKAKEETVIPPKKTSPPLTSRYSTPMLTELNNKSIRERVLHIVATNKYKNCDEIIKRLKTDSYGRDGNVSDEFAKKLKQVGEILDEITEKSKENNNLTLKKEFHSMVDKRWKWFSSEEKANVVGLLSKKQNSDSIAPTRRSGNFTMHAPSSHPKTVENSVDSPVLKTELSTLKNDAPNQKGDSANQKSDLKYEMISRSGSEESMKEEGEIRTPPEQSGIDLKKEMLFTPPCTSEDFTVSLTDIKTSQQFNLYKTTYQAEYGEYISLHNEMQKKIDIIEKYKHSFQQATPGTKEHKKIMISAQNYFDHVSGDCDFIRGRQRLSDLHSRLQIFGDRFEAWKKLPSSKRK</sequence>
<organism evidence="1 2">
    <name type="scientific">Rhabditophanes sp. KR3021</name>
    <dbReference type="NCBI Taxonomy" id="114890"/>
    <lineage>
        <taxon>Eukaryota</taxon>
        <taxon>Metazoa</taxon>
        <taxon>Ecdysozoa</taxon>
        <taxon>Nematoda</taxon>
        <taxon>Chromadorea</taxon>
        <taxon>Rhabditida</taxon>
        <taxon>Tylenchina</taxon>
        <taxon>Panagrolaimomorpha</taxon>
        <taxon>Strongyloidoidea</taxon>
        <taxon>Alloionematidae</taxon>
        <taxon>Rhabditophanes</taxon>
    </lineage>
</organism>
<accession>A0AC35U0M2</accession>
<protein>
    <submittedName>
        <fullName evidence="2">OCEL domain-containing protein</fullName>
    </submittedName>
</protein>
<evidence type="ECO:0000313" key="2">
    <source>
        <dbReference type="WBParaSite" id="RSKR_0000634600.1"/>
    </source>
</evidence>
<dbReference type="Proteomes" id="UP000095286">
    <property type="component" value="Unplaced"/>
</dbReference>
<reference evidence="2" key="1">
    <citation type="submission" date="2016-11" db="UniProtKB">
        <authorList>
            <consortium name="WormBaseParasite"/>
        </authorList>
    </citation>
    <scope>IDENTIFICATION</scope>
    <source>
        <strain evidence="2">KR3021</strain>
    </source>
</reference>
<name>A0AC35U0M2_9BILA</name>